<dbReference type="OMA" id="WFLKISH"/>
<keyword evidence="2" id="KW-1185">Reference proteome</keyword>
<sequence>MLTNTSLLIKNIEVICNLEYVVNDNELRTVPPVPIPSQLTREVTSHFAYLDLSKFDREVPASAAYPHSTFTSSLLVLARDIVLSDLPEAARFLGIKIKHKWSYGPVLLDKKKHTLVGELDYGIWYGDMEDLALIAAVVRTKPGEVQKGIAQTLASMGCVHRRRKDLKKNDCTIYGLVTDDKDFWFLKISHDSNWSVHPVMARCSRDCEKVLGMLVYFFEKTVMAYPRSNKSGQLQAQESDAVEIDDWDMCSIE</sequence>
<dbReference type="STRING" id="1365484.W6PVX5"/>
<proteinExistence type="predicted"/>
<protein>
    <submittedName>
        <fullName evidence="1">Genomic scaffold, ProqFM164S01</fullName>
    </submittedName>
</protein>
<name>W6PVX5_PENRF</name>
<gene>
    <name evidence="1" type="ORF">PROQFM164_S01g002184</name>
</gene>
<dbReference type="OrthoDB" id="2103397at2759"/>
<dbReference type="Proteomes" id="UP000030686">
    <property type="component" value="Unassembled WGS sequence"/>
</dbReference>
<dbReference type="EMBL" id="HG792015">
    <property type="protein sequence ID" value="CDM28373.1"/>
    <property type="molecule type" value="Genomic_DNA"/>
</dbReference>
<accession>W6PVX5</accession>
<evidence type="ECO:0000313" key="1">
    <source>
        <dbReference type="EMBL" id="CDM28373.1"/>
    </source>
</evidence>
<dbReference type="AlphaFoldDB" id="W6PVX5"/>
<organism evidence="1 2">
    <name type="scientific">Penicillium roqueforti (strain FM164)</name>
    <dbReference type="NCBI Taxonomy" id="1365484"/>
    <lineage>
        <taxon>Eukaryota</taxon>
        <taxon>Fungi</taxon>
        <taxon>Dikarya</taxon>
        <taxon>Ascomycota</taxon>
        <taxon>Pezizomycotina</taxon>
        <taxon>Eurotiomycetes</taxon>
        <taxon>Eurotiomycetidae</taxon>
        <taxon>Eurotiales</taxon>
        <taxon>Aspergillaceae</taxon>
        <taxon>Penicillium</taxon>
    </lineage>
</organism>
<reference evidence="1" key="1">
    <citation type="journal article" date="2014" name="Nat. Commun.">
        <title>Multiple recent horizontal transfers of a large genomic region in cheese making fungi.</title>
        <authorList>
            <person name="Cheeseman K."/>
            <person name="Ropars J."/>
            <person name="Renault P."/>
            <person name="Dupont J."/>
            <person name="Gouzy J."/>
            <person name="Branca A."/>
            <person name="Abraham A.L."/>
            <person name="Ceppi M."/>
            <person name="Conseiller E."/>
            <person name="Debuchy R."/>
            <person name="Malagnac F."/>
            <person name="Goarin A."/>
            <person name="Silar P."/>
            <person name="Lacoste S."/>
            <person name="Sallet E."/>
            <person name="Bensimon A."/>
            <person name="Giraud T."/>
            <person name="Brygoo Y."/>
        </authorList>
    </citation>
    <scope>NUCLEOTIDE SEQUENCE [LARGE SCALE GENOMIC DNA]</scope>
    <source>
        <strain evidence="1">FM164</strain>
    </source>
</reference>
<evidence type="ECO:0000313" key="2">
    <source>
        <dbReference type="Proteomes" id="UP000030686"/>
    </source>
</evidence>